<evidence type="ECO:0000256" key="1">
    <source>
        <dbReference type="ARBA" id="ARBA00022737"/>
    </source>
</evidence>
<gene>
    <name evidence="4" type="ORF">C1707_15570</name>
    <name evidence="5" type="ORF">CFHF_06570</name>
</gene>
<feature type="repeat" description="ANK" evidence="3">
    <location>
        <begin position="162"/>
        <end position="188"/>
    </location>
</feature>
<dbReference type="OrthoDB" id="7543799at2"/>
<dbReference type="Gene3D" id="1.25.40.20">
    <property type="entry name" value="Ankyrin repeat-containing domain"/>
    <property type="match status" value="1"/>
</dbReference>
<evidence type="ECO:0000313" key="6">
    <source>
        <dbReference type="Proteomes" id="UP000234483"/>
    </source>
</evidence>
<evidence type="ECO:0000256" key="2">
    <source>
        <dbReference type="ARBA" id="ARBA00023043"/>
    </source>
</evidence>
<dbReference type="InterPro" id="IPR036770">
    <property type="entry name" value="Ankyrin_rpt-contain_sf"/>
</dbReference>
<dbReference type="Proteomes" id="UP000281192">
    <property type="component" value="Chromosome"/>
</dbReference>
<reference evidence="5 6" key="1">
    <citation type="submission" date="2017-12" db="EMBL/GenBank/DDBJ databases">
        <title>The genome sequence of Caulobacter flavus CGMCC1 15093.</title>
        <authorList>
            <person name="Gao J."/>
            <person name="Mao X."/>
            <person name="Sun J."/>
        </authorList>
    </citation>
    <scope>NUCLEOTIDE SEQUENCE [LARGE SCALE GENOMIC DNA]</scope>
    <source>
        <strain evidence="5 6">CGMCC1 15093</strain>
    </source>
</reference>
<name>A0A2N5CX58_9CAUL</name>
<dbReference type="EMBL" id="CP026100">
    <property type="protein sequence ID" value="AYV47562.1"/>
    <property type="molecule type" value="Genomic_DNA"/>
</dbReference>
<organism evidence="5 6">
    <name type="scientific">Caulobacter flavus</name>
    <dbReference type="NCBI Taxonomy" id="1679497"/>
    <lineage>
        <taxon>Bacteria</taxon>
        <taxon>Pseudomonadati</taxon>
        <taxon>Pseudomonadota</taxon>
        <taxon>Alphaproteobacteria</taxon>
        <taxon>Caulobacterales</taxon>
        <taxon>Caulobacteraceae</taxon>
        <taxon>Caulobacter</taxon>
    </lineage>
</organism>
<dbReference type="Pfam" id="PF12796">
    <property type="entry name" value="Ank_2"/>
    <property type="match status" value="1"/>
</dbReference>
<dbReference type="AlphaFoldDB" id="A0A2N5CX58"/>
<dbReference type="KEGG" id="cfh:C1707_15570"/>
<accession>A0A2N5CX58</accession>
<keyword evidence="7" id="KW-1185">Reference proteome</keyword>
<dbReference type="PANTHER" id="PTHR24123:SF33">
    <property type="entry name" value="PROTEIN HOS4"/>
    <property type="match status" value="1"/>
</dbReference>
<dbReference type="InterPro" id="IPR002110">
    <property type="entry name" value="Ankyrin_rpt"/>
</dbReference>
<evidence type="ECO:0000256" key="3">
    <source>
        <dbReference type="PROSITE-ProRule" id="PRU00023"/>
    </source>
</evidence>
<reference evidence="4 7" key="2">
    <citation type="submission" date="2018-01" db="EMBL/GenBank/DDBJ databases">
        <title>Complete genome sequence of Caulobacter flavus RHGG3.</title>
        <authorList>
            <person name="Yang E."/>
        </authorList>
    </citation>
    <scope>NUCLEOTIDE SEQUENCE [LARGE SCALE GENOMIC DNA]</scope>
    <source>
        <strain evidence="4 7">RHGG3</strain>
    </source>
</reference>
<evidence type="ECO:0000313" key="5">
    <source>
        <dbReference type="EMBL" id="PLR18403.1"/>
    </source>
</evidence>
<dbReference type="PANTHER" id="PTHR24123">
    <property type="entry name" value="ANKYRIN REPEAT-CONTAINING"/>
    <property type="match status" value="1"/>
</dbReference>
<sequence>MVMMTDAALASCFVGGTALPDTRAALAAADHGQAGRDLMAAVLKGDVDEARRRLRADPALKTTRGGPNGDLLSLAIARCDKPMVAALLDLGVPPDGKDDAIPLSLALRAADPAFATQLLAAGASPQRRDAYWPLKATIGLNSLGATRLLLQHGAKVDAHDATGATPLRLAVEQQNFRIAELLLEKGADPWAVGSNGETVGTVLAGPVRPGEPEEQAARPRVLQALKKAGWIIPGGPDARQTRRLVLTGAWPPPEARAAGWKTAAPDDVTARMRRFWTESGDKRPR</sequence>
<dbReference type="EMBL" id="PJRQ01000011">
    <property type="protein sequence ID" value="PLR18403.1"/>
    <property type="molecule type" value="Genomic_DNA"/>
</dbReference>
<dbReference type="PROSITE" id="PS50088">
    <property type="entry name" value="ANK_REPEAT"/>
    <property type="match status" value="1"/>
</dbReference>
<evidence type="ECO:0000313" key="4">
    <source>
        <dbReference type="EMBL" id="AYV47562.1"/>
    </source>
</evidence>
<dbReference type="SUPFAM" id="SSF48403">
    <property type="entry name" value="Ankyrin repeat"/>
    <property type="match status" value="1"/>
</dbReference>
<dbReference type="PROSITE" id="PS50297">
    <property type="entry name" value="ANK_REP_REGION"/>
    <property type="match status" value="1"/>
</dbReference>
<evidence type="ECO:0000313" key="7">
    <source>
        <dbReference type="Proteomes" id="UP000281192"/>
    </source>
</evidence>
<dbReference type="Proteomes" id="UP000234483">
    <property type="component" value="Unassembled WGS sequence"/>
</dbReference>
<keyword evidence="1" id="KW-0677">Repeat</keyword>
<keyword evidence="2 3" id="KW-0040">ANK repeat</keyword>
<protein>
    <submittedName>
        <fullName evidence="5">Uncharacterized protein</fullName>
    </submittedName>
</protein>
<proteinExistence type="predicted"/>
<dbReference type="InterPro" id="IPR051165">
    <property type="entry name" value="Multifunctional_ANK_Repeat"/>
</dbReference>
<dbReference type="SMART" id="SM00248">
    <property type="entry name" value="ANK"/>
    <property type="match status" value="3"/>
</dbReference>